<keyword evidence="2" id="KW-0805">Transcription regulation</keyword>
<name>A0AA35G8Q8_9FIRM</name>
<dbReference type="Pfam" id="PF00440">
    <property type="entry name" value="TetR_N"/>
    <property type="match status" value="1"/>
</dbReference>
<dbReference type="Pfam" id="PF13977">
    <property type="entry name" value="TetR_C_6"/>
    <property type="match status" value="1"/>
</dbReference>
<sequence>MSSRAPWTEAAERRRLIVEAALPVFASHSYSGATTTDVARAARVAQATIYKHFPTKRDLFLAVLDRTTDLVLERWQQAMEGAPTPLDRLVALVRTYAMMAATDHLAFRVRVRAVAESGDPVIATHARASYLRIVEFLRDVIEEARAAGQTPPDLDPARAAWYLLSVGQGFNLNHYVGLSWDPATIDGLIAYVFRGLGVELAPDRPPAP</sequence>
<dbReference type="AlphaFoldDB" id="A0AA35G8Q8"/>
<protein>
    <submittedName>
        <fullName evidence="7">TetR family transcriptional regulator</fullName>
    </submittedName>
</protein>
<evidence type="ECO:0000313" key="8">
    <source>
        <dbReference type="Proteomes" id="UP001163687"/>
    </source>
</evidence>
<keyword evidence="1" id="KW-0678">Repressor</keyword>
<feature type="DNA-binding region" description="H-T-H motif" evidence="5">
    <location>
        <begin position="34"/>
        <end position="53"/>
    </location>
</feature>
<dbReference type="SUPFAM" id="SSF48498">
    <property type="entry name" value="Tetracyclin repressor-like, C-terminal domain"/>
    <property type="match status" value="1"/>
</dbReference>
<evidence type="ECO:0000313" key="7">
    <source>
        <dbReference type="EMBL" id="BDG60693.1"/>
    </source>
</evidence>
<dbReference type="InterPro" id="IPR023772">
    <property type="entry name" value="DNA-bd_HTH_TetR-type_CS"/>
</dbReference>
<dbReference type="InterPro" id="IPR039538">
    <property type="entry name" value="BetI_C"/>
</dbReference>
<proteinExistence type="predicted"/>
<dbReference type="SUPFAM" id="SSF46689">
    <property type="entry name" value="Homeodomain-like"/>
    <property type="match status" value="1"/>
</dbReference>
<dbReference type="PANTHER" id="PTHR30055:SF226">
    <property type="entry name" value="HTH-TYPE TRANSCRIPTIONAL REGULATOR PKSA"/>
    <property type="match status" value="1"/>
</dbReference>
<dbReference type="EMBL" id="AP025628">
    <property type="protein sequence ID" value="BDG60693.1"/>
    <property type="molecule type" value="Genomic_DNA"/>
</dbReference>
<dbReference type="InterPro" id="IPR050109">
    <property type="entry name" value="HTH-type_TetR-like_transc_reg"/>
</dbReference>
<dbReference type="GO" id="GO:0003700">
    <property type="term" value="F:DNA-binding transcription factor activity"/>
    <property type="evidence" value="ECO:0007669"/>
    <property type="project" value="TreeGrafter"/>
</dbReference>
<keyword evidence="4" id="KW-0804">Transcription</keyword>
<accession>A0AA35G8Q8</accession>
<dbReference type="InterPro" id="IPR001647">
    <property type="entry name" value="HTH_TetR"/>
</dbReference>
<evidence type="ECO:0000256" key="5">
    <source>
        <dbReference type="PROSITE-ProRule" id="PRU00335"/>
    </source>
</evidence>
<dbReference type="InterPro" id="IPR009057">
    <property type="entry name" value="Homeodomain-like_sf"/>
</dbReference>
<feature type="domain" description="HTH tetR-type" evidence="6">
    <location>
        <begin position="11"/>
        <end position="71"/>
    </location>
</feature>
<dbReference type="RefSeq" id="WP_264844695.1">
    <property type="nucleotide sequence ID" value="NZ_AP025628.1"/>
</dbReference>
<dbReference type="KEGG" id="cmic:caldi_17830"/>
<dbReference type="PANTHER" id="PTHR30055">
    <property type="entry name" value="HTH-TYPE TRANSCRIPTIONAL REGULATOR RUTR"/>
    <property type="match status" value="1"/>
</dbReference>
<dbReference type="Gene3D" id="1.10.357.10">
    <property type="entry name" value="Tetracycline Repressor, domain 2"/>
    <property type="match status" value="1"/>
</dbReference>
<organism evidence="7 8">
    <name type="scientific">Caldinitratiruptor microaerophilus</name>
    <dbReference type="NCBI Taxonomy" id="671077"/>
    <lineage>
        <taxon>Bacteria</taxon>
        <taxon>Bacillati</taxon>
        <taxon>Bacillota</taxon>
        <taxon>Clostridia</taxon>
        <taxon>Eubacteriales</taxon>
        <taxon>Symbiobacteriaceae</taxon>
        <taxon>Caldinitratiruptor</taxon>
    </lineage>
</organism>
<keyword evidence="3 5" id="KW-0238">DNA-binding</keyword>
<dbReference type="InterPro" id="IPR036271">
    <property type="entry name" value="Tet_transcr_reg_TetR-rel_C_sf"/>
</dbReference>
<dbReference type="Gene3D" id="1.10.10.60">
    <property type="entry name" value="Homeodomain-like"/>
    <property type="match status" value="1"/>
</dbReference>
<gene>
    <name evidence="7" type="ORF">caldi_17830</name>
</gene>
<dbReference type="PRINTS" id="PR00455">
    <property type="entry name" value="HTHTETR"/>
</dbReference>
<dbReference type="GO" id="GO:0000976">
    <property type="term" value="F:transcription cis-regulatory region binding"/>
    <property type="evidence" value="ECO:0007669"/>
    <property type="project" value="TreeGrafter"/>
</dbReference>
<keyword evidence="8" id="KW-1185">Reference proteome</keyword>
<evidence type="ECO:0000256" key="4">
    <source>
        <dbReference type="ARBA" id="ARBA00023163"/>
    </source>
</evidence>
<evidence type="ECO:0000256" key="1">
    <source>
        <dbReference type="ARBA" id="ARBA00022491"/>
    </source>
</evidence>
<dbReference type="Proteomes" id="UP001163687">
    <property type="component" value="Chromosome"/>
</dbReference>
<reference evidence="7" key="1">
    <citation type="submission" date="2022-03" db="EMBL/GenBank/DDBJ databases">
        <title>Complete genome sequence of Caldinitratiruptor microaerophilus.</title>
        <authorList>
            <person name="Mukaiyama R."/>
            <person name="Nishiyama T."/>
            <person name="Ueda K."/>
        </authorList>
    </citation>
    <scope>NUCLEOTIDE SEQUENCE</scope>
    <source>
        <strain evidence="7">JCM 16183</strain>
    </source>
</reference>
<evidence type="ECO:0000256" key="3">
    <source>
        <dbReference type="ARBA" id="ARBA00023125"/>
    </source>
</evidence>
<dbReference type="PROSITE" id="PS50977">
    <property type="entry name" value="HTH_TETR_2"/>
    <property type="match status" value="1"/>
</dbReference>
<evidence type="ECO:0000259" key="6">
    <source>
        <dbReference type="PROSITE" id="PS50977"/>
    </source>
</evidence>
<dbReference type="PROSITE" id="PS01081">
    <property type="entry name" value="HTH_TETR_1"/>
    <property type="match status" value="1"/>
</dbReference>
<evidence type="ECO:0000256" key="2">
    <source>
        <dbReference type="ARBA" id="ARBA00023015"/>
    </source>
</evidence>